<reference evidence="4 5" key="1">
    <citation type="submission" date="2024-07" db="EMBL/GenBank/DDBJ databases">
        <authorList>
            <person name="Pitt A."/>
            <person name="Hahn M.W."/>
        </authorList>
    </citation>
    <scope>NUCLEOTIDE SEQUENCE [LARGE SCALE GENOMIC DNA]</scope>
    <source>
        <strain evidence="4 5">2-BAHN-186B</strain>
    </source>
</reference>
<dbReference type="SUPFAM" id="SSF52540">
    <property type="entry name" value="P-loop containing nucleoside triphosphate hydrolases"/>
    <property type="match status" value="1"/>
</dbReference>
<evidence type="ECO:0000313" key="4">
    <source>
        <dbReference type="EMBL" id="MFL0298734.1"/>
    </source>
</evidence>
<evidence type="ECO:0000256" key="2">
    <source>
        <dbReference type="ARBA" id="ARBA00022840"/>
    </source>
</evidence>
<dbReference type="PANTHER" id="PTHR39206:SF1">
    <property type="entry name" value="SLL8004 PROTEIN"/>
    <property type="match status" value="1"/>
</dbReference>
<gene>
    <name evidence="4" type="ORF">AAE961_07615</name>
</gene>
<proteinExistence type="predicted"/>
<dbReference type="Proteomes" id="UP001623553">
    <property type="component" value="Unassembled WGS sequence"/>
</dbReference>
<dbReference type="Pfam" id="PF06414">
    <property type="entry name" value="Zeta_toxin"/>
    <property type="match status" value="1"/>
</dbReference>
<evidence type="ECO:0000313" key="5">
    <source>
        <dbReference type="Proteomes" id="UP001623553"/>
    </source>
</evidence>
<keyword evidence="1" id="KW-0547">Nucleotide-binding</keyword>
<feature type="domain" description="Zeta toxin" evidence="3">
    <location>
        <begin position="114"/>
        <end position="197"/>
    </location>
</feature>
<sequence>MKTRRIRIFAGPNGSGKSTVFQTAVEYQKTHPRFSFGKFINADEIAEKIKRSNFQFSNFNLKTTIEEFCEISSKSGLLSGSFTFSLFKESFTLLNNVLILINKNKKDQIAQIIAEFLRVKLLDRKSSFSFETVFSHPSKLEFIKLAKEKGYKIYLYFIATESSQINISRVNARSKDKGHDVPTDKIIKRYSNSLNLLFDACQLADNTYFFDNSEENPEYKSTLFASFKKVGGNKKWIVNEEEDIPYWFIKYYSDKVILNQY</sequence>
<protein>
    <submittedName>
        <fullName evidence="4">Zeta toxin family protein</fullName>
    </submittedName>
</protein>
<dbReference type="EMBL" id="JBEWZF010000002">
    <property type="protein sequence ID" value="MFL0298734.1"/>
    <property type="molecule type" value="Genomic_DNA"/>
</dbReference>
<dbReference type="InterPro" id="IPR027417">
    <property type="entry name" value="P-loop_NTPase"/>
</dbReference>
<dbReference type="RefSeq" id="WP_406800522.1">
    <property type="nucleotide sequence ID" value="NZ_JBEWZF010000002.1"/>
</dbReference>
<evidence type="ECO:0000259" key="3">
    <source>
        <dbReference type="Pfam" id="PF06414"/>
    </source>
</evidence>
<comment type="caution">
    <text evidence="4">The sequence shown here is derived from an EMBL/GenBank/DDBJ whole genome shotgun (WGS) entry which is preliminary data.</text>
</comment>
<keyword evidence="2" id="KW-0067">ATP-binding</keyword>
<organism evidence="4 5">
    <name type="scientific">Aquirufa novilacunae</name>
    <dbReference type="NCBI Taxonomy" id="3139305"/>
    <lineage>
        <taxon>Bacteria</taxon>
        <taxon>Pseudomonadati</taxon>
        <taxon>Bacteroidota</taxon>
        <taxon>Cytophagia</taxon>
        <taxon>Cytophagales</taxon>
        <taxon>Flectobacillaceae</taxon>
        <taxon>Aquirufa</taxon>
    </lineage>
</organism>
<dbReference type="PANTHER" id="PTHR39206">
    <property type="entry name" value="SLL8004 PROTEIN"/>
    <property type="match status" value="1"/>
</dbReference>
<dbReference type="InterPro" id="IPR010488">
    <property type="entry name" value="Zeta_toxin_domain"/>
</dbReference>
<dbReference type="Gene3D" id="3.40.50.300">
    <property type="entry name" value="P-loop containing nucleotide triphosphate hydrolases"/>
    <property type="match status" value="1"/>
</dbReference>
<evidence type="ECO:0000256" key="1">
    <source>
        <dbReference type="ARBA" id="ARBA00022741"/>
    </source>
</evidence>
<accession>A0ABW8U2I9</accession>
<keyword evidence="5" id="KW-1185">Reference proteome</keyword>
<name>A0ABW8U2I9_9BACT</name>